<sequence>MMNTKSLYQEVILDHNRKPRNYGVLDHPSHHAVGHNPLCGDRLDIALNLENGQINNIAFQGESCAICKASASMMTAAVKGKTRSDAETLIQEFREMAMGERDLNHPHHLGHLTVFSGIRDLPTRVKCAILPWHTLHAALNALSSVSTEADNDPVQNAASHPEALNRQANS</sequence>
<dbReference type="PANTHER" id="PTHR10093">
    <property type="entry name" value="IRON-SULFUR CLUSTER ASSEMBLY ENZYME NIFU HOMOLOG"/>
    <property type="match status" value="1"/>
</dbReference>
<comment type="similarity">
    <text evidence="1">Belongs to the NifU family.</text>
</comment>
<dbReference type="Gene3D" id="3.90.1010.10">
    <property type="match status" value="1"/>
</dbReference>
<dbReference type="CDD" id="cd06664">
    <property type="entry name" value="IscU_like"/>
    <property type="match status" value="1"/>
</dbReference>
<dbReference type="FunFam" id="3.90.1010.10:FF:000002">
    <property type="entry name" value="Iron-sulfur cluster assembly scaffold protein NifU"/>
    <property type="match status" value="1"/>
</dbReference>
<evidence type="ECO:0000259" key="3">
    <source>
        <dbReference type="Pfam" id="PF01592"/>
    </source>
</evidence>
<evidence type="ECO:0000313" key="5">
    <source>
        <dbReference type="Proteomes" id="UP000199533"/>
    </source>
</evidence>
<dbReference type="NCBIfam" id="TIGR01994">
    <property type="entry name" value="SUF_scaf_2"/>
    <property type="match status" value="1"/>
</dbReference>
<feature type="domain" description="NIF system FeS cluster assembly NifU N-terminal" evidence="3">
    <location>
        <begin position="8"/>
        <end position="127"/>
    </location>
</feature>
<dbReference type="SUPFAM" id="SSF82649">
    <property type="entry name" value="SufE/NifU"/>
    <property type="match status" value="1"/>
</dbReference>
<dbReference type="GO" id="GO:0016226">
    <property type="term" value="P:iron-sulfur cluster assembly"/>
    <property type="evidence" value="ECO:0007669"/>
    <property type="project" value="InterPro"/>
</dbReference>
<evidence type="ECO:0000256" key="2">
    <source>
        <dbReference type="SAM" id="MobiDB-lite"/>
    </source>
</evidence>
<proteinExistence type="inferred from homology"/>
<protein>
    <submittedName>
        <fullName evidence="4">Nitrogen fixation protein NifU</fullName>
    </submittedName>
</protein>
<dbReference type="AlphaFoldDB" id="A0A1I3XWW0"/>
<dbReference type="InterPro" id="IPR002871">
    <property type="entry name" value="NIF_FeS_clus_asmbl_NifU_N"/>
</dbReference>
<feature type="region of interest" description="Disordered" evidence="2">
    <location>
        <begin position="150"/>
        <end position="170"/>
    </location>
</feature>
<dbReference type="STRING" id="52441.SAMN05216302_1002114"/>
<evidence type="ECO:0000313" key="4">
    <source>
        <dbReference type="EMBL" id="SFK23759.1"/>
    </source>
</evidence>
<gene>
    <name evidence="4" type="ORF">SAMN05216302_1002114</name>
</gene>
<keyword evidence="5" id="KW-1185">Reference proteome</keyword>
<reference evidence="5" key="1">
    <citation type="submission" date="2016-10" db="EMBL/GenBank/DDBJ databases">
        <authorList>
            <person name="Varghese N."/>
            <person name="Submissions S."/>
        </authorList>
    </citation>
    <scope>NUCLEOTIDE SEQUENCE [LARGE SCALE GENOMIC DNA]</scope>
    <source>
        <strain evidence="5">Nm69</strain>
    </source>
</reference>
<organism evidence="4 5">
    <name type="scientific">Nitrosomonas aestuarii</name>
    <dbReference type="NCBI Taxonomy" id="52441"/>
    <lineage>
        <taxon>Bacteria</taxon>
        <taxon>Pseudomonadati</taxon>
        <taxon>Pseudomonadota</taxon>
        <taxon>Betaproteobacteria</taxon>
        <taxon>Nitrosomonadales</taxon>
        <taxon>Nitrosomonadaceae</taxon>
        <taxon>Nitrosomonas</taxon>
    </lineage>
</organism>
<dbReference type="Proteomes" id="UP000199533">
    <property type="component" value="Unassembled WGS sequence"/>
</dbReference>
<dbReference type="RefSeq" id="WP_425320579.1">
    <property type="nucleotide sequence ID" value="NZ_FOSP01000002.1"/>
</dbReference>
<dbReference type="GO" id="GO:0005506">
    <property type="term" value="F:iron ion binding"/>
    <property type="evidence" value="ECO:0007669"/>
    <property type="project" value="InterPro"/>
</dbReference>
<evidence type="ECO:0000256" key="1">
    <source>
        <dbReference type="ARBA" id="ARBA00006420"/>
    </source>
</evidence>
<dbReference type="GO" id="GO:0051536">
    <property type="term" value="F:iron-sulfur cluster binding"/>
    <property type="evidence" value="ECO:0007669"/>
    <property type="project" value="InterPro"/>
</dbReference>
<dbReference type="Pfam" id="PF01592">
    <property type="entry name" value="NifU_N"/>
    <property type="match status" value="1"/>
</dbReference>
<accession>A0A1I3XWW0</accession>
<dbReference type="EMBL" id="FOSP01000002">
    <property type="protein sequence ID" value="SFK23759.1"/>
    <property type="molecule type" value="Genomic_DNA"/>
</dbReference>
<name>A0A1I3XWW0_9PROT</name>